<dbReference type="RefSeq" id="WP_006504182.1">
    <property type="nucleotide sequence ID" value="NZ_BAGZ01000025.1"/>
</dbReference>
<gene>
    <name evidence="1" type="ORF">AUCHE_25_00050</name>
</gene>
<evidence type="ECO:0000313" key="2">
    <source>
        <dbReference type="Proteomes" id="UP000008495"/>
    </source>
</evidence>
<dbReference type="STRING" id="100225.SAMN05421595_2472"/>
<comment type="caution">
    <text evidence="1">The sequence shown here is derived from an EMBL/GenBank/DDBJ whole genome shotgun (WGS) entry which is preliminary data.</text>
</comment>
<organism evidence="1 2">
    <name type="scientific">Austwickia chelonae NBRC 105200</name>
    <dbReference type="NCBI Taxonomy" id="1184607"/>
    <lineage>
        <taxon>Bacteria</taxon>
        <taxon>Bacillati</taxon>
        <taxon>Actinomycetota</taxon>
        <taxon>Actinomycetes</taxon>
        <taxon>Micrococcales</taxon>
        <taxon>Dermatophilaceae</taxon>
        <taxon>Austwickia</taxon>
    </lineage>
</organism>
<reference evidence="1 2" key="1">
    <citation type="submission" date="2012-08" db="EMBL/GenBank/DDBJ databases">
        <title>Whole genome shotgun sequence of Austwickia chelonae NBRC 105200.</title>
        <authorList>
            <person name="Yoshida I."/>
            <person name="Hosoyama A."/>
            <person name="Tsuchikane K."/>
            <person name="Katsumata H."/>
            <person name="Ando Y."/>
            <person name="Ohji S."/>
            <person name="Hamada M."/>
            <person name="Tamura T."/>
            <person name="Yamazoe A."/>
            <person name="Yamazaki S."/>
            <person name="Fujita N."/>
        </authorList>
    </citation>
    <scope>NUCLEOTIDE SEQUENCE [LARGE SCALE GENOMIC DNA]</scope>
    <source>
        <strain evidence="1 2">NBRC 105200</strain>
    </source>
</reference>
<keyword evidence="2" id="KW-1185">Reference proteome</keyword>
<dbReference type="Gene3D" id="1.10.520.40">
    <property type="entry name" value="CRISPR-associated protein Cse2"/>
    <property type="match status" value="1"/>
</dbReference>
<dbReference type="NCBIfam" id="TIGR02548">
    <property type="entry name" value="casB_cse2"/>
    <property type="match status" value="1"/>
</dbReference>
<proteinExistence type="predicted"/>
<dbReference type="EMBL" id="BAGZ01000025">
    <property type="protein sequence ID" value="GAB79424.1"/>
    <property type="molecule type" value="Genomic_DNA"/>
</dbReference>
<name>K6VRN3_9MICO</name>
<dbReference type="CDD" id="cd09731">
    <property type="entry name" value="Cse2_I-E"/>
    <property type="match status" value="1"/>
</dbReference>
<dbReference type="eggNOG" id="ENOG5033037">
    <property type="taxonomic scope" value="Bacteria"/>
</dbReference>
<dbReference type="OrthoDB" id="4808431at2"/>
<dbReference type="AlphaFoldDB" id="K6VRN3"/>
<dbReference type="InterPro" id="IPR013382">
    <property type="entry name" value="CRISPR-assoc_prot_Cse2"/>
</dbReference>
<sequence>MSGADHRRDIEKYVQSRVLRLQEAYARGGQQPTSYGSATMAALRRADPTCPGDDPAVWEITLGDLPATLAGGGDAPSRAERAIHAALCLYATHQQSRGDGVHRSGVRFGQAVRQLAMVRGDGRELDGSVVARFHQAGAAASDRRRLTVMRTLVTLMRAERGAGIHLDYGLLARDLYDLSSPRTASRVRLAWGRDLRRHRSDQSDLSA</sequence>
<dbReference type="Proteomes" id="UP000008495">
    <property type="component" value="Unassembled WGS sequence"/>
</dbReference>
<accession>K6VRN3</accession>
<protein>
    <submittedName>
        <fullName evidence="1">Putative CRISPR-associated protein</fullName>
    </submittedName>
</protein>
<dbReference type="Pfam" id="PF09485">
    <property type="entry name" value="CRISPR_Cse2"/>
    <property type="match status" value="1"/>
</dbReference>
<evidence type="ECO:0000313" key="1">
    <source>
        <dbReference type="EMBL" id="GAB79424.1"/>
    </source>
</evidence>
<dbReference type="InterPro" id="IPR038287">
    <property type="entry name" value="Cse2_sf"/>
</dbReference>